<dbReference type="InterPro" id="IPR001279">
    <property type="entry name" value="Metallo-B-lactamas"/>
</dbReference>
<dbReference type="Pfam" id="PF00753">
    <property type="entry name" value="Lactamase_B"/>
    <property type="match status" value="1"/>
</dbReference>
<keyword evidence="3" id="KW-0479">Metal-binding</keyword>
<evidence type="ECO:0000256" key="1">
    <source>
        <dbReference type="ARBA" id="ARBA00001947"/>
    </source>
</evidence>
<dbReference type="RefSeq" id="WP_344180828.1">
    <property type="nucleotide sequence ID" value="NZ_BAAANC010000003.1"/>
</dbReference>
<accession>A0ABP4MYJ3</accession>
<keyword evidence="5" id="KW-0862">Zinc</keyword>
<evidence type="ECO:0000256" key="4">
    <source>
        <dbReference type="ARBA" id="ARBA00022801"/>
    </source>
</evidence>
<dbReference type="Proteomes" id="UP001500363">
    <property type="component" value="Unassembled WGS sequence"/>
</dbReference>
<dbReference type="PANTHER" id="PTHR42978">
    <property type="entry name" value="QUORUM-QUENCHING LACTONASE YTNP-RELATED-RELATED"/>
    <property type="match status" value="1"/>
</dbReference>
<comment type="similarity">
    <text evidence="2">Belongs to the metallo-beta-lactamase superfamily.</text>
</comment>
<dbReference type="InterPro" id="IPR036866">
    <property type="entry name" value="RibonucZ/Hydroxyglut_hydro"/>
</dbReference>
<organism evidence="7 8">
    <name type="scientific">Kribbella lupini</name>
    <dbReference type="NCBI Taxonomy" id="291602"/>
    <lineage>
        <taxon>Bacteria</taxon>
        <taxon>Bacillati</taxon>
        <taxon>Actinomycetota</taxon>
        <taxon>Actinomycetes</taxon>
        <taxon>Propionibacteriales</taxon>
        <taxon>Kribbellaceae</taxon>
        <taxon>Kribbella</taxon>
    </lineage>
</organism>
<sequence>MPTVTALLNGYSLSTDQGNPAFCSIVLVESEGRRLVFDFGHVGRRRALRRVLAERGLEPADIDTVVLSHGHWDHIQNIDLFDQSRVLVHPAELTFLANPAGPHTPRWTSSVLAGLTISETAEGEEVLPGVRVIELPGHTPGSIGLTVATDEGTVVLTGDAVPTLDVLRSGQASGRPTDPEQANASIARVAALADFVQPGHDQFLRRNAAGDFETAQARTPLVFSGAGGVKERV</sequence>
<dbReference type="SMART" id="SM00849">
    <property type="entry name" value="Lactamase_B"/>
    <property type="match status" value="1"/>
</dbReference>
<gene>
    <name evidence="7" type="ORF">GCM10009741_63700</name>
</gene>
<reference evidence="8" key="1">
    <citation type="journal article" date="2019" name="Int. J. Syst. Evol. Microbiol.">
        <title>The Global Catalogue of Microorganisms (GCM) 10K type strain sequencing project: providing services to taxonomists for standard genome sequencing and annotation.</title>
        <authorList>
            <consortium name="The Broad Institute Genomics Platform"/>
            <consortium name="The Broad Institute Genome Sequencing Center for Infectious Disease"/>
            <person name="Wu L."/>
            <person name="Ma J."/>
        </authorList>
    </citation>
    <scope>NUCLEOTIDE SEQUENCE [LARGE SCALE GENOMIC DNA]</scope>
    <source>
        <strain evidence="8">JCM 14303</strain>
    </source>
</reference>
<comment type="caution">
    <text evidence="7">The sequence shown here is derived from an EMBL/GenBank/DDBJ whole genome shotgun (WGS) entry which is preliminary data.</text>
</comment>
<dbReference type="SUPFAM" id="SSF56281">
    <property type="entry name" value="Metallo-hydrolase/oxidoreductase"/>
    <property type="match status" value="1"/>
</dbReference>
<evidence type="ECO:0000259" key="6">
    <source>
        <dbReference type="SMART" id="SM00849"/>
    </source>
</evidence>
<dbReference type="EMBL" id="BAAANC010000003">
    <property type="protein sequence ID" value="GAA1550460.1"/>
    <property type="molecule type" value="Genomic_DNA"/>
</dbReference>
<evidence type="ECO:0000313" key="7">
    <source>
        <dbReference type="EMBL" id="GAA1550460.1"/>
    </source>
</evidence>
<keyword evidence="4" id="KW-0378">Hydrolase</keyword>
<evidence type="ECO:0000256" key="5">
    <source>
        <dbReference type="ARBA" id="ARBA00022833"/>
    </source>
</evidence>
<comment type="cofactor">
    <cofactor evidence="1">
        <name>Zn(2+)</name>
        <dbReference type="ChEBI" id="CHEBI:29105"/>
    </cofactor>
</comment>
<feature type="domain" description="Metallo-beta-lactamase" evidence="6">
    <location>
        <begin position="22"/>
        <end position="200"/>
    </location>
</feature>
<name>A0ABP4MYJ3_9ACTN</name>
<keyword evidence="8" id="KW-1185">Reference proteome</keyword>
<dbReference type="Gene3D" id="3.60.15.10">
    <property type="entry name" value="Ribonuclease Z/Hydroxyacylglutathione hydrolase-like"/>
    <property type="match status" value="1"/>
</dbReference>
<protein>
    <recommendedName>
        <fullName evidence="6">Metallo-beta-lactamase domain-containing protein</fullName>
    </recommendedName>
</protein>
<proteinExistence type="inferred from homology"/>
<evidence type="ECO:0000313" key="8">
    <source>
        <dbReference type="Proteomes" id="UP001500363"/>
    </source>
</evidence>
<evidence type="ECO:0000256" key="2">
    <source>
        <dbReference type="ARBA" id="ARBA00007749"/>
    </source>
</evidence>
<dbReference type="PANTHER" id="PTHR42978:SF2">
    <property type="entry name" value="102 KBASES UNSTABLE REGION: FROM 1 TO 119443"/>
    <property type="match status" value="1"/>
</dbReference>
<evidence type="ECO:0000256" key="3">
    <source>
        <dbReference type="ARBA" id="ARBA00022723"/>
    </source>
</evidence>
<dbReference type="InterPro" id="IPR051013">
    <property type="entry name" value="MBL_superfamily_lactonases"/>
</dbReference>